<name>A0A160DVD8_9GAMM</name>
<keyword evidence="3" id="KW-1185">Reference proteome</keyword>
<sequence length="74" mass="7536">MEAVGHRSILAWHRRCAGRGAGNGDLPEPAGGPAARALRHRWGLAGPGQALRRGSANSYAASRRPPIGGTGTAA</sequence>
<dbReference type="Proteomes" id="UP000076830">
    <property type="component" value="Chromosome"/>
</dbReference>
<dbReference type="EMBL" id="CP015249">
    <property type="protein sequence ID" value="ANB18508.1"/>
    <property type="molecule type" value="Genomic_DNA"/>
</dbReference>
<dbReference type="AlphaFoldDB" id="A0A160DVD8"/>
<evidence type="ECO:0000313" key="2">
    <source>
        <dbReference type="EMBL" id="ANB18508.1"/>
    </source>
</evidence>
<dbReference type="KEGG" id="dko:I596_2504"/>
<feature type="region of interest" description="Disordered" evidence="1">
    <location>
        <begin position="43"/>
        <end position="74"/>
    </location>
</feature>
<evidence type="ECO:0000313" key="3">
    <source>
        <dbReference type="Proteomes" id="UP000076830"/>
    </source>
</evidence>
<gene>
    <name evidence="2" type="ORF">I596_2504</name>
</gene>
<proteinExistence type="predicted"/>
<protein>
    <submittedName>
        <fullName evidence="2">Uncharacterized protein</fullName>
    </submittedName>
</protein>
<organism evidence="2 3">
    <name type="scientific">Dokdonella koreensis DS-123</name>
    <dbReference type="NCBI Taxonomy" id="1300342"/>
    <lineage>
        <taxon>Bacteria</taxon>
        <taxon>Pseudomonadati</taxon>
        <taxon>Pseudomonadota</taxon>
        <taxon>Gammaproteobacteria</taxon>
        <taxon>Lysobacterales</taxon>
        <taxon>Rhodanobacteraceae</taxon>
        <taxon>Dokdonella</taxon>
    </lineage>
</organism>
<accession>A0A160DVD8</accession>
<evidence type="ECO:0000256" key="1">
    <source>
        <dbReference type="SAM" id="MobiDB-lite"/>
    </source>
</evidence>
<dbReference type="STRING" id="1300342.I596_2504"/>
<reference evidence="2 3" key="1">
    <citation type="submission" date="2016-04" db="EMBL/GenBank/DDBJ databases">
        <title>Complete genome sequence of Dokdonella koreensis DS-123T.</title>
        <authorList>
            <person name="Kim J.F."/>
            <person name="Lee H."/>
            <person name="Kwak M.-J."/>
        </authorList>
    </citation>
    <scope>NUCLEOTIDE SEQUENCE [LARGE SCALE GENOMIC DNA]</scope>
    <source>
        <strain evidence="2 3">DS-123</strain>
    </source>
</reference>